<keyword evidence="1" id="KW-0732">Signal</keyword>
<evidence type="ECO:0008006" key="4">
    <source>
        <dbReference type="Google" id="ProtNLM"/>
    </source>
</evidence>
<name>A0A2T3YUC9_TRIA4</name>
<feature type="chain" id="PRO_5015419307" description="Carbohydrate-binding module family 19 domain-containing protein" evidence="1">
    <location>
        <begin position="19"/>
        <end position="72"/>
    </location>
</feature>
<evidence type="ECO:0000313" key="2">
    <source>
        <dbReference type="EMBL" id="PTB36139.1"/>
    </source>
</evidence>
<evidence type="ECO:0000313" key="3">
    <source>
        <dbReference type="Proteomes" id="UP000240493"/>
    </source>
</evidence>
<feature type="signal peptide" evidence="1">
    <location>
        <begin position="1"/>
        <end position="18"/>
    </location>
</feature>
<reference evidence="2 3" key="1">
    <citation type="submission" date="2016-07" db="EMBL/GenBank/DDBJ databases">
        <title>Multiple horizontal gene transfer events from other fungi enriched the ability of initially mycotrophic Trichoderma (Ascomycota) to feed on dead plant biomass.</title>
        <authorList>
            <consortium name="DOE Joint Genome Institute"/>
            <person name="Aerts A."/>
            <person name="Atanasova L."/>
            <person name="Chenthamara K."/>
            <person name="Zhang J."/>
            <person name="Grujic M."/>
            <person name="Henrissat B."/>
            <person name="Kuo A."/>
            <person name="Salamov A."/>
            <person name="Lipzen A."/>
            <person name="Labutti K."/>
            <person name="Barry K."/>
            <person name="Miao Y."/>
            <person name="Rahimi M.J."/>
            <person name="Shen Q."/>
            <person name="Grigoriev I.V."/>
            <person name="Kubicek C.P."/>
            <person name="Druzhinina I.S."/>
        </authorList>
    </citation>
    <scope>NUCLEOTIDE SEQUENCE [LARGE SCALE GENOMIC DNA]</scope>
    <source>
        <strain evidence="2 3">CBS 433.97</strain>
    </source>
</reference>
<keyword evidence="3" id="KW-1185">Reference proteome</keyword>
<protein>
    <recommendedName>
        <fullName evidence="4">Carbohydrate-binding module family 19 domain-containing protein</fullName>
    </recommendedName>
</protein>
<dbReference type="Proteomes" id="UP000240493">
    <property type="component" value="Unassembled WGS sequence"/>
</dbReference>
<organism evidence="2 3">
    <name type="scientific">Trichoderma asperellum (strain ATCC 204424 / CBS 433.97 / NBRC 101777)</name>
    <dbReference type="NCBI Taxonomy" id="1042311"/>
    <lineage>
        <taxon>Eukaryota</taxon>
        <taxon>Fungi</taxon>
        <taxon>Dikarya</taxon>
        <taxon>Ascomycota</taxon>
        <taxon>Pezizomycotina</taxon>
        <taxon>Sordariomycetes</taxon>
        <taxon>Hypocreomycetidae</taxon>
        <taxon>Hypocreales</taxon>
        <taxon>Hypocreaceae</taxon>
        <taxon>Trichoderma</taxon>
    </lineage>
</organism>
<dbReference type="OrthoDB" id="5210511at2759"/>
<proteinExistence type="predicted"/>
<dbReference type="EMBL" id="KZ679271">
    <property type="protein sequence ID" value="PTB36139.1"/>
    <property type="molecule type" value="Genomic_DNA"/>
</dbReference>
<sequence>MQFSYLAFFSSLAAVALATHSPGQACSGSGYDCSDDFHDIVVCNGAQWVIAAACPNSCCAWPAGYPAPFCSC</sequence>
<dbReference type="AlphaFoldDB" id="A0A2T3YUC9"/>
<evidence type="ECO:0000256" key="1">
    <source>
        <dbReference type="SAM" id="SignalP"/>
    </source>
</evidence>
<accession>A0A2T3YUC9</accession>
<gene>
    <name evidence="2" type="ORF">M441DRAFT_83987</name>
</gene>